<dbReference type="RefSeq" id="WP_015859351.1">
    <property type="nucleotide sequence ID" value="NC_012804.1"/>
</dbReference>
<dbReference type="EMBL" id="CP001398">
    <property type="protein sequence ID" value="ACS34242.1"/>
    <property type="molecule type" value="Genomic_DNA"/>
</dbReference>
<proteinExistence type="predicted"/>
<dbReference type="KEGG" id="tga:TGAM_1740"/>
<gene>
    <name evidence="1" type="ordered locus">TGAM_1740</name>
</gene>
<accession>C5A1H3</accession>
<dbReference type="Proteomes" id="UP000001488">
    <property type="component" value="Chromosome"/>
</dbReference>
<dbReference type="PANTHER" id="PTHR30348">
    <property type="entry name" value="UNCHARACTERIZED PROTEIN YECE"/>
    <property type="match status" value="1"/>
</dbReference>
<dbReference type="Gene3D" id="3.20.20.410">
    <property type="entry name" value="Protein of unknown function UPF0759"/>
    <property type="match status" value="1"/>
</dbReference>
<dbReference type="AlphaFoldDB" id="C5A1H3"/>
<dbReference type="eggNOG" id="arCOG04291">
    <property type="taxonomic scope" value="Archaea"/>
</dbReference>
<sequence>MIKVGTCGFCEGRSKYFRDFDAVEVQQTFYRILQEKTLERWRKEAPEGFIFAMKAFQGVTHPPNSPTWRRSNVRPSKNVGLLRPNSDVLHFWRLTLKEAELLGARFILIQLPKSFKENEESFANAERFFEMIDRGNFEIAVELRGWSEKGVKRFVRAFDVIDVTDPLVRIPLHRGETNYYRLHGRYENGRIIYRHSYSDEELQKIRERVLGWNRNESFVFFNNTDMCRDAKRFKEILLELRHGSSSSPSAGETSAHHR</sequence>
<dbReference type="SUPFAM" id="SSF117396">
    <property type="entry name" value="TM1631-like"/>
    <property type="match status" value="1"/>
</dbReference>
<dbReference type="InterPro" id="IPR002763">
    <property type="entry name" value="DUF72"/>
</dbReference>
<reference evidence="1 2" key="1">
    <citation type="journal article" date="2007" name="Genome Biol.">
        <title>Genome analysis and genome-wide proteomics of Thermococcus gammatolerans, the most radioresistant organism known amongst the Archaea.</title>
        <authorList>
            <person name="Zivanovic Y."/>
            <person name="Armengaud J."/>
            <person name="Lagorce A."/>
            <person name="Leplat C."/>
            <person name="Guerin P."/>
            <person name="Dutertre M."/>
            <person name="Anthouard V."/>
            <person name="Forterre P."/>
            <person name="Wincker P."/>
            <person name="Confalonieri F."/>
        </authorList>
    </citation>
    <scope>NUCLEOTIDE SEQUENCE [LARGE SCALE GENOMIC DNA]</scope>
    <source>
        <strain evidence="2">DSM 15229 / JCM 11827 / EJ3</strain>
    </source>
</reference>
<dbReference type="OrthoDB" id="35747at2157"/>
<evidence type="ECO:0008006" key="3">
    <source>
        <dbReference type="Google" id="ProtNLM"/>
    </source>
</evidence>
<name>C5A1H3_THEGJ</name>
<keyword evidence="2" id="KW-1185">Reference proteome</keyword>
<evidence type="ECO:0000313" key="2">
    <source>
        <dbReference type="Proteomes" id="UP000001488"/>
    </source>
</evidence>
<organism evidence="1 2">
    <name type="scientific">Thermococcus gammatolerans (strain DSM 15229 / JCM 11827 / EJ3)</name>
    <dbReference type="NCBI Taxonomy" id="593117"/>
    <lineage>
        <taxon>Archaea</taxon>
        <taxon>Methanobacteriati</taxon>
        <taxon>Methanobacteriota</taxon>
        <taxon>Thermococci</taxon>
        <taxon>Thermococcales</taxon>
        <taxon>Thermococcaceae</taxon>
        <taxon>Thermococcus</taxon>
    </lineage>
</organism>
<evidence type="ECO:0000313" key="1">
    <source>
        <dbReference type="EMBL" id="ACS34242.1"/>
    </source>
</evidence>
<dbReference type="PaxDb" id="593117-TGAM_1740"/>
<dbReference type="HOGENOM" id="CLU_1192595_0_0_2"/>
<dbReference type="PANTHER" id="PTHR30348:SF4">
    <property type="entry name" value="DUF72 DOMAIN-CONTAINING PROTEIN"/>
    <property type="match status" value="1"/>
</dbReference>
<dbReference type="STRING" id="593117.TGAM_1740"/>
<protein>
    <recommendedName>
        <fullName evidence="3">DUF72 domain-containing protein</fullName>
    </recommendedName>
</protein>
<dbReference type="PATRIC" id="fig|593117.10.peg.1747"/>
<dbReference type="Pfam" id="PF01904">
    <property type="entry name" value="DUF72"/>
    <property type="match status" value="1"/>
</dbReference>
<dbReference type="GeneID" id="7987459"/>
<dbReference type="InterPro" id="IPR036520">
    <property type="entry name" value="UPF0759_sf"/>
</dbReference>